<comment type="caution">
    <text evidence="2">The sequence shown here is derived from an EMBL/GenBank/DDBJ whole genome shotgun (WGS) entry which is preliminary data.</text>
</comment>
<dbReference type="Proteomes" id="UP000749311">
    <property type="component" value="Unassembled WGS sequence"/>
</dbReference>
<organism evidence="2 3">
    <name type="scientific">Brooklawnia cerclae</name>
    <dbReference type="NCBI Taxonomy" id="349934"/>
    <lineage>
        <taxon>Bacteria</taxon>
        <taxon>Bacillati</taxon>
        <taxon>Actinomycetota</taxon>
        <taxon>Actinomycetes</taxon>
        <taxon>Propionibacteriales</taxon>
        <taxon>Propionibacteriaceae</taxon>
        <taxon>Brooklawnia</taxon>
    </lineage>
</organism>
<dbReference type="RefSeq" id="WP_167168678.1">
    <property type="nucleotide sequence ID" value="NZ_BAAAOO010000007.1"/>
</dbReference>
<dbReference type="SUPFAM" id="SSF47413">
    <property type="entry name" value="lambda repressor-like DNA-binding domains"/>
    <property type="match status" value="1"/>
</dbReference>
<gene>
    <name evidence="2" type="ORF">FB473_002678</name>
</gene>
<protein>
    <submittedName>
        <fullName evidence="2">Transcriptional regulator with XRE-family HTH domain</fullName>
    </submittedName>
</protein>
<accession>A0ABX0SI14</accession>
<sequence length="83" mass="9234">MTNFAPSSQELDPELARIGATIRQMREMRGMTQEQLSHAALLSRSYITNIEVGRKKPGQKAIARIAQALCVPQISIIRPEADE</sequence>
<proteinExistence type="predicted"/>
<dbReference type="PROSITE" id="PS50943">
    <property type="entry name" value="HTH_CROC1"/>
    <property type="match status" value="1"/>
</dbReference>
<dbReference type="Gene3D" id="1.10.260.40">
    <property type="entry name" value="lambda repressor-like DNA-binding domains"/>
    <property type="match status" value="1"/>
</dbReference>
<dbReference type="InterPro" id="IPR010982">
    <property type="entry name" value="Lambda_DNA-bd_dom_sf"/>
</dbReference>
<evidence type="ECO:0000313" key="3">
    <source>
        <dbReference type="Proteomes" id="UP000749311"/>
    </source>
</evidence>
<name>A0ABX0SI14_9ACTN</name>
<evidence type="ECO:0000259" key="1">
    <source>
        <dbReference type="PROSITE" id="PS50943"/>
    </source>
</evidence>
<keyword evidence="3" id="KW-1185">Reference proteome</keyword>
<reference evidence="2 3" key="1">
    <citation type="submission" date="2020-02" db="EMBL/GenBank/DDBJ databases">
        <title>Sequencing the genomes of 1000 actinobacteria strains.</title>
        <authorList>
            <person name="Klenk H.-P."/>
        </authorList>
    </citation>
    <scope>NUCLEOTIDE SEQUENCE [LARGE SCALE GENOMIC DNA]</scope>
    <source>
        <strain evidence="2 3">DSM 19609</strain>
    </source>
</reference>
<evidence type="ECO:0000313" key="2">
    <source>
        <dbReference type="EMBL" id="NIH58033.1"/>
    </source>
</evidence>
<dbReference type="EMBL" id="JAAMOZ010000001">
    <property type="protein sequence ID" value="NIH58033.1"/>
    <property type="molecule type" value="Genomic_DNA"/>
</dbReference>
<dbReference type="InterPro" id="IPR001387">
    <property type="entry name" value="Cro/C1-type_HTH"/>
</dbReference>
<dbReference type="CDD" id="cd00093">
    <property type="entry name" value="HTH_XRE"/>
    <property type="match status" value="1"/>
</dbReference>
<dbReference type="Pfam" id="PF01381">
    <property type="entry name" value="HTH_3"/>
    <property type="match status" value="1"/>
</dbReference>
<dbReference type="SMART" id="SM00530">
    <property type="entry name" value="HTH_XRE"/>
    <property type="match status" value="1"/>
</dbReference>
<feature type="domain" description="HTH cro/C1-type" evidence="1">
    <location>
        <begin position="22"/>
        <end position="77"/>
    </location>
</feature>